<gene>
    <name evidence="1" type="ORF">EYC84_004578</name>
</gene>
<keyword evidence="2" id="KW-1185">Reference proteome</keyword>
<dbReference type="EMBL" id="VICG01000002">
    <property type="protein sequence ID" value="KAA8575412.1"/>
    <property type="molecule type" value="Genomic_DNA"/>
</dbReference>
<protein>
    <submittedName>
        <fullName evidence="1">Uncharacterized protein</fullName>
    </submittedName>
</protein>
<dbReference type="AlphaFoldDB" id="A0A5M9K5W7"/>
<sequence length="115" mass="12980">MLTTNNAFYLEFFYVPSFRHWLVGHDNHVPRQLECLESISTTVTTTILPTTSSTTCDISTSFYNSISANYSLSFAFDETTQRLPPNLNITICDFLNIIKGFANNETFYLGVASSK</sequence>
<evidence type="ECO:0000313" key="2">
    <source>
        <dbReference type="Proteomes" id="UP000322873"/>
    </source>
</evidence>
<organism evidence="1 2">
    <name type="scientific">Monilinia fructicola</name>
    <name type="common">Brown rot fungus</name>
    <name type="synonym">Ciboria fructicola</name>
    <dbReference type="NCBI Taxonomy" id="38448"/>
    <lineage>
        <taxon>Eukaryota</taxon>
        <taxon>Fungi</taxon>
        <taxon>Dikarya</taxon>
        <taxon>Ascomycota</taxon>
        <taxon>Pezizomycotina</taxon>
        <taxon>Leotiomycetes</taxon>
        <taxon>Helotiales</taxon>
        <taxon>Sclerotiniaceae</taxon>
        <taxon>Monilinia</taxon>
    </lineage>
</organism>
<proteinExistence type="predicted"/>
<accession>A0A5M9K5W7</accession>
<evidence type="ECO:0000313" key="1">
    <source>
        <dbReference type="EMBL" id="KAA8575412.1"/>
    </source>
</evidence>
<name>A0A5M9K5W7_MONFR</name>
<dbReference type="Proteomes" id="UP000322873">
    <property type="component" value="Unassembled WGS sequence"/>
</dbReference>
<reference evidence="1 2" key="1">
    <citation type="submission" date="2019-06" db="EMBL/GenBank/DDBJ databases">
        <title>Genome Sequence of the Brown Rot Fungal Pathogen Monilinia fructicola.</title>
        <authorList>
            <person name="De Miccolis Angelini R.M."/>
            <person name="Landi L."/>
            <person name="Abate D."/>
            <person name="Pollastro S."/>
            <person name="Romanazzi G."/>
            <person name="Faretra F."/>
        </authorList>
    </citation>
    <scope>NUCLEOTIDE SEQUENCE [LARGE SCALE GENOMIC DNA]</scope>
    <source>
        <strain evidence="1 2">Mfrc123</strain>
    </source>
</reference>
<comment type="caution">
    <text evidence="1">The sequence shown here is derived from an EMBL/GenBank/DDBJ whole genome shotgun (WGS) entry which is preliminary data.</text>
</comment>